<accession>A0A5B7IRX4</accession>
<keyword evidence="2" id="KW-1185">Reference proteome</keyword>
<sequence>MVHSRKNKKTPQRHSPEWVSVPFRAQVDTGEEDGALWKSYACSGRGEHSQDAMNDATRRKVCEKRKVLSTRTRGNRSKQLELKIQYTVPSE</sequence>
<protein>
    <submittedName>
        <fullName evidence="1">Uncharacterized protein</fullName>
    </submittedName>
</protein>
<comment type="caution">
    <text evidence="1">The sequence shown here is derived from an EMBL/GenBank/DDBJ whole genome shotgun (WGS) entry which is preliminary data.</text>
</comment>
<evidence type="ECO:0000313" key="1">
    <source>
        <dbReference type="EMBL" id="MPC85103.1"/>
    </source>
</evidence>
<gene>
    <name evidence="1" type="ORF">E2C01_079862</name>
</gene>
<organism evidence="1 2">
    <name type="scientific">Portunus trituberculatus</name>
    <name type="common">Swimming crab</name>
    <name type="synonym">Neptunus trituberculatus</name>
    <dbReference type="NCBI Taxonomy" id="210409"/>
    <lineage>
        <taxon>Eukaryota</taxon>
        <taxon>Metazoa</taxon>
        <taxon>Ecdysozoa</taxon>
        <taxon>Arthropoda</taxon>
        <taxon>Crustacea</taxon>
        <taxon>Multicrustacea</taxon>
        <taxon>Malacostraca</taxon>
        <taxon>Eumalacostraca</taxon>
        <taxon>Eucarida</taxon>
        <taxon>Decapoda</taxon>
        <taxon>Pleocyemata</taxon>
        <taxon>Brachyura</taxon>
        <taxon>Eubrachyura</taxon>
        <taxon>Portunoidea</taxon>
        <taxon>Portunidae</taxon>
        <taxon>Portuninae</taxon>
        <taxon>Portunus</taxon>
    </lineage>
</organism>
<proteinExistence type="predicted"/>
<dbReference type="Proteomes" id="UP000324222">
    <property type="component" value="Unassembled WGS sequence"/>
</dbReference>
<evidence type="ECO:0000313" key="2">
    <source>
        <dbReference type="Proteomes" id="UP000324222"/>
    </source>
</evidence>
<reference evidence="1 2" key="1">
    <citation type="submission" date="2019-05" db="EMBL/GenBank/DDBJ databases">
        <title>Another draft genome of Portunus trituberculatus and its Hox gene families provides insights of decapod evolution.</title>
        <authorList>
            <person name="Jeong J.-H."/>
            <person name="Song I."/>
            <person name="Kim S."/>
            <person name="Choi T."/>
            <person name="Kim D."/>
            <person name="Ryu S."/>
            <person name="Kim W."/>
        </authorList>
    </citation>
    <scope>NUCLEOTIDE SEQUENCE [LARGE SCALE GENOMIC DNA]</scope>
    <source>
        <tissue evidence="1">Muscle</tissue>
    </source>
</reference>
<name>A0A5B7IRX4_PORTR</name>
<dbReference type="AlphaFoldDB" id="A0A5B7IRX4"/>
<dbReference type="EMBL" id="VSRR010067334">
    <property type="protein sequence ID" value="MPC85103.1"/>
    <property type="molecule type" value="Genomic_DNA"/>
</dbReference>